<dbReference type="AlphaFoldDB" id="A0A9X5KXM2"/>
<reference evidence="1 2" key="1">
    <citation type="submission" date="2015-09" db="EMBL/GenBank/DDBJ databases">
        <title>Genome sequence of Pseudomonas marginalis ICMP 3553.</title>
        <authorList>
            <person name="Visnovsky S."/>
            <person name="Lu A."/>
            <person name="Panda P."/>
            <person name="Pitman A."/>
        </authorList>
    </citation>
    <scope>NUCLEOTIDE SEQUENCE [LARGE SCALE GENOMIC DNA]</scope>
    <source>
        <strain evidence="1 2">ICMP 3553</strain>
    </source>
</reference>
<sequence length="95" mass="10480">MHPALHTAANGHLTLGLNELPDAYWLSLVDTLVKHHGFRQVGSPVVGLDTTIHPSFHCAEFSLAAGWDIWFGHYLLSESAAGDVFLQQLFNQLKT</sequence>
<dbReference type="GeneID" id="93464733"/>
<protein>
    <submittedName>
        <fullName evidence="1">Uncharacterized protein</fullName>
    </submittedName>
</protein>
<proteinExistence type="predicted"/>
<dbReference type="EMBL" id="LKEG01000036">
    <property type="protein sequence ID" value="OAJ48797.1"/>
    <property type="molecule type" value="Genomic_DNA"/>
</dbReference>
<dbReference type="RefSeq" id="WP_043205424.1">
    <property type="nucleotide sequence ID" value="NZ_CP125381.1"/>
</dbReference>
<organism evidence="1 2">
    <name type="scientific">Pseudomonas marginalis</name>
    <name type="common">Pseudomonas panacis</name>
    <dbReference type="NCBI Taxonomy" id="298"/>
    <lineage>
        <taxon>Bacteria</taxon>
        <taxon>Pseudomonadati</taxon>
        <taxon>Pseudomonadota</taxon>
        <taxon>Gammaproteobacteria</taxon>
        <taxon>Pseudomonadales</taxon>
        <taxon>Pseudomonadaceae</taxon>
        <taxon>Pseudomonas</taxon>
    </lineage>
</organism>
<name>A0A9X5KXM2_PSEMA</name>
<accession>A0A9X5KXM2</accession>
<gene>
    <name evidence="1" type="ORF">AO064_09985</name>
</gene>
<evidence type="ECO:0000313" key="1">
    <source>
        <dbReference type="EMBL" id="OAJ48797.1"/>
    </source>
</evidence>
<dbReference type="Proteomes" id="UP000077563">
    <property type="component" value="Unassembled WGS sequence"/>
</dbReference>
<comment type="caution">
    <text evidence="1">The sequence shown here is derived from an EMBL/GenBank/DDBJ whole genome shotgun (WGS) entry which is preliminary data.</text>
</comment>
<evidence type="ECO:0000313" key="2">
    <source>
        <dbReference type="Proteomes" id="UP000077563"/>
    </source>
</evidence>